<dbReference type="GO" id="GO:0008237">
    <property type="term" value="F:metallopeptidase activity"/>
    <property type="evidence" value="ECO:0007669"/>
    <property type="project" value="InterPro"/>
</dbReference>
<accession>A0A9D9ELX5</accession>
<organism evidence="4 5">
    <name type="scientific">Candidatus Cryptobacteroides merdigallinarum</name>
    <dbReference type="NCBI Taxonomy" id="2840770"/>
    <lineage>
        <taxon>Bacteria</taxon>
        <taxon>Pseudomonadati</taxon>
        <taxon>Bacteroidota</taxon>
        <taxon>Bacteroidia</taxon>
        <taxon>Bacteroidales</taxon>
        <taxon>Candidatus Cryptobacteroides</taxon>
    </lineage>
</organism>
<dbReference type="PANTHER" id="PTHR43421:SF1">
    <property type="entry name" value="METALLOPROTEASE PMBA"/>
    <property type="match status" value="1"/>
</dbReference>
<comment type="similarity">
    <text evidence="1">Belongs to the peptidase U62 family.</text>
</comment>
<dbReference type="PANTHER" id="PTHR43421">
    <property type="entry name" value="METALLOPROTEASE PMBA"/>
    <property type="match status" value="1"/>
</dbReference>
<gene>
    <name evidence="4" type="ORF">IAC29_06880</name>
</gene>
<dbReference type="EMBL" id="JADIMQ010000096">
    <property type="protein sequence ID" value="MBO8448976.1"/>
    <property type="molecule type" value="Genomic_DNA"/>
</dbReference>
<reference evidence="4" key="1">
    <citation type="submission" date="2020-10" db="EMBL/GenBank/DDBJ databases">
        <authorList>
            <person name="Gilroy R."/>
        </authorList>
    </citation>
    <scope>NUCLEOTIDE SEQUENCE</scope>
    <source>
        <strain evidence="4">20514</strain>
    </source>
</reference>
<evidence type="ECO:0000256" key="1">
    <source>
        <dbReference type="ARBA" id="ARBA00005836"/>
    </source>
</evidence>
<evidence type="ECO:0000259" key="3">
    <source>
        <dbReference type="Pfam" id="PF19289"/>
    </source>
</evidence>
<feature type="domain" description="Metalloprotease TldD/E N-terminal" evidence="2">
    <location>
        <begin position="36"/>
        <end position="97"/>
    </location>
</feature>
<dbReference type="InterPro" id="IPR045569">
    <property type="entry name" value="Metalloprtase-TldD/E_C"/>
</dbReference>
<dbReference type="GO" id="GO:0005829">
    <property type="term" value="C:cytosol"/>
    <property type="evidence" value="ECO:0007669"/>
    <property type="project" value="TreeGrafter"/>
</dbReference>
<reference evidence="4" key="2">
    <citation type="journal article" date="2021" name="PeerJ">
        <title>Extensive microbial diversity within the chicken gut microbiome revealed by metagenomics and culture.</title>
        <authorList>
            <person name="Gilroy R."/>
            <person name="Ravi A."/>
            <person name="Getino M."/>
            <person name="Pursley I."/>
            <person name="Horton D.L."/>
            <person name="Alikhan N.F."/>
            <person name="Baker D."/>
            <person name="Gharbi K."/>
            <person name="Hall N."/>
            <person name="Watson M."/>
            <person name="Adriaenssens E.M."/>
            <person name="Foster-Nyarko E."/>
            <person name="Jarju S."/>
            <person name="Secka A."/>
            <person name="Antonio M."/>
            <person name="Oren A."/>
            <person name="Chaudhuri R.R."/>
            <person name="La Ragione R."/>
            <person name="Hildebrand F."/>
            <person name="Pallen M.J."/>
        </authorList>
    </citation>
    <scope>NUCLEOTIDE SEQUENCE</scope>
    <source>
        <strain evidence="4">20514</strain>
    </source>
</reference>
<dbReference type="Gene3D" id="3.30.2290.10">
    <property type="entry name" value="PmbA/TldD superfamily"/>
    <property type="match status" value="1"/>
</dbReference>
<evidence type="ECO:0000313" key="4">
    <source>
        <dbReference type="EMBL" id="MBO8448976.1"/>
    </source>
</evidence>
<dbReference type="InterPro" id="IPR002510">
    <property type="entry name" value="Metalloprtase-TldD/E_N"/>
</dbReference>
<dbReference type="InterPro" id="IPR047657">
    <property type="entry name" value="PmbA"/>
</dbReference>
<evidence type="ECO:0000313" key="5">
    <source>
        <dbReference type="Proteomes" id="UP000810252"/>
    </source>
</evidence>
<name>A0A9D9ELX5_9BACT</name>
<dbReference type="InterPro" id="IPR036059">
    <property type="entry name" value="TldD/PmbA_sf"/>
</dbReference>
<protein>
    <submittedName>
        <fullName evidence="4">TldD/PmbA family protein</fullName>
    </submittedName>
</protein>
<dbReference type="SUPFAM" id="SSF111283">
    <property type="entry name" value="Putative modulator of DNA gyrase, PmbA/TldD"/>
    <property type="match status" value="1"/>
</dbReference>
<dbReference type="Pfam" id="PF19289">
    <property type="entry name" value="PmbA_TldD_3rd"/>
    <property type="match status" value="1"/>
</dbReference>
<dbReference type="Proteomes" id="UP000810252">
    <property type="component" value="Unassembled WGS sequence"/>
</dbReference>
<proteinExistence type="inferred from homology"/>
<dbReference type="InterPro" id="IPR035068">
    <property type="entry name" value="TldD/PmbA_N"/>
</dbReference>
<dbReference type="Pfam" id="PF01523">
    <property type="entry name" value="PmbA_TldD_1st"/>
    <property type="match status" value="1"/>
</dbReference>
<feature type="domain" description="Metalloprotease TldD/E C-terminal" evidence="3">
    <location>
        <begin position="247"/>
        <end position="461"/>
    </location>
</feature>
<evidence type="ECO:0000259" key="2">
    <source>
        <dbReference type="Pfam" id="PF01523"/>
    </source>
</evidence>
<sequence length="462" mass="50255">MKKEKNTTGLISKSEKNLALYCIDAALRHGAGQVRVSLSKSTLDTFGMLNGELDKVTHAADRSIFLYIFADNRYGTFSTNMLEEASLEQFTAQAVEAVRMLAEDRHRRLPDPERTEKGAVTGQELGLYDEAYGDLGSDEKSRIAAEECIWGRAGLPDGLRIISEECEYSDSVDDNFLADSSGFRGRHTETSFAICSEITIEDTDGKKYSGYWWDSSPCLSGLQRGQCSRIALGKAVKQIRPLGHEGGSFTMVLDRSVSSRLVSPLFSALNTASIQQESSFLKNSLGKKIFCGGLSITDAARTCGKPGARLFDTEGVATKDMDIIVEGTVKTYFTNTYMAIKTGMEATVEGVSRPVLLPYSKDGRLPDDGVFDAGKIIQAAGSGIYVTGFNGGNCNSTTGNFSYGIEGFAFKDGKITHPVREMVITGNMISLWNNLAYAGNDARACTRWQIPSLCFSNVDFSA</sequence>
<comment type="caution">
    <text evidence="4">The sequence shown here is derived from an EMBL/GenBank/DDBJ whole genome shotgun (WGS) entry which is preliminary data.</text>
</comment>
<dbReference type="GO" id="GO:0006508">
    <property type="term" value="P:proteolysis"/>
    <property type="evidence" value="ECO:0007669"/>
    <property type="project" value="InterPro"/>
</dbReference>
<dbReference type="AlphaFoldDB" id="A0A9D9ELX5"/>